<gene>
    <name evidence="1" type="ORF">GCM10023307_17960</name>
</gene>
<organism evidence="1 2">
    <name type="scientific">Lysobacter hankyongensis</name>
    <dbReference type="NCBI Taxonomy" id="1176535"/>
    <lineage>
        <taxon>Bacteria</taxon>
        <taxon>Pseudomonadati</taxon>
        <taxon>Pseudomonadota</taxon>
        <taxon>Gammaproteobacteria</taxon>
        <taxon>Lysobacterales</taxon>
        <taxon>Lysobacteraceae</taxon>
        <taxon>Lysobacter</taxon>
    </lineage>
</organism>
<dbReference type="EMBL" id="BAABJE010000007">
    <property type="protein sequence ID" value="GAA4792877.1"/>
    <property type="molecule type" value="Genomic_DNA"/>
</dbReference>
<evidence type="ECO:0008006" key="3">
    <source>
        <dbReference type="Google" id="ProtNLM"/>
    </source>
</evidence>
<dbReference type="PROSITE" id="PS51257">
    <property type="entry name" value="PROKAR_LIPOPROTEIN"/>
    <property type="match status" value="1"/>
</dbReference>
<comment type="caution">
    <text evidence="1">The sequence shown here is derived from an EMBL/GenBank/DDBJ whole genome shotgun (WGS) entry which is preliminary data.</text>
</comment>
<accession>A0ABP9BC87</accession>
<keyword evidence="2" id="KW-1185">Reference proteome</keyword>
<sequence>MKRLLSALVVSLVLLGGCTRDPVVADLEAFDRHAAAVIRDPVSSGIEQRLAAAKTTQERITILDEWIAVMDKNTAALATFKAKTPEVAKIADGLNQSLASSIEGARAVRAALAANNSMMMNDAAIKITQGNTQLVVQVNALKQLAAEKGYELK</sequence>
<evidence type="ECO:0000313" key="2">
    <source>
        <dbReference type="Proteomes" id="UP001499959"/>
    </source>
</evidence>
<dbReference type="Proteomes" id="UP001499959">
    <property type="component" value="Unassembled WGS sequence"/>
</dbReference>
<name>A0ABP9BC87_9GAMM</name>
<dbReference type="RefSeq" id="WP_345302979.1">
    <property type="nucleotide sequence ID" value="NZ_BAABJE010000007.1"/>
</dbReference>
<reference evidence="2" key="1">
    <citation type="journal article" date="2019" name="Int. J. Syst. Evol. Microbiol.">
        <title>The Global Catalogue of Microorganisms (GCM) 10K type strain sequencing project: providing services to taxonomists for standard genome sequencing and annotation.</title>
        <authorList>
            <consortium name="The Broad Institute Genomics Platform"/>
            <consortium name="The Broad Institute Genome Sequencing Center for Infectious Disease"/>
            <person name="Wu L."/>
            <person name="Ma J."/>
        </authorList>
    </citation>
    <scope>NUCLEOTIDE SEQUENCE [LARGE SCALE GENOMIC DNA]</scope>
    <source>
        <strain evidence="2">JCM 18204</strain>
    </source>
</reference>
<proteinExistence type="predicted"/>
<protein>
    <recommendedName>
        <fullName evidence="3">Chemotaxis protein</fullName>
    </recommendedName>
</protein>
<evidence type="ECO:0000313" key="1">
    <source>
        <dbReference type="EMBL" id="GAA4792877.1"/>
    </source>
</evidence>